<name>A0A0D1ZJ24_9EURO</name>
<dbReference type="EMBL" id="KN847497">
    <property type="protein sequence ID" value="KIW12857.1"/>
    <property type="molecule type" value="Genomic_DNA"/>
</dbReference>
<dbReference type="HOGENOM" id="CLU_1320906_0_0_1"/>
<dbReference type="GeneID" id="27335127"/>
<reference evidence="2 3" key="1">
    <citation type="submission" date="2015-01" db="EMBL/GenBank/DDBJ databases">
        <title>The Genome Sequence of Exophiala spinifera CBS89968.</title>
        <authorList>
            <consortium name="The Broad Institute Genomics Platform"/>
            <person name="Cuomo C."/>
            <person name="de Hoog S."/>
            <person name="Gorbushina A."/>
            <person name="Stielow B."/>
            <person name="Teixiera M."/>
            <person name="Abouelleil A."/>
            <person name="Chapman S.B."/>
            <person name="Priest M."/>
            <person name="Young S.K."/>
            <person name="Wortman J."/>
            <person name="Nusbaum C."/>
            <person name="Birren B."/>
        </authorList>
    </citation>
    <scope>NUCLEOTIDE SEQUENCE [LARGE SCALE GENOMIC DNA]</scope>
    <source>
        <strain evidence="2 3">CBS 89968</strain>
    </source>
</reference>
<sequence length="208" mass="21329">MTESIAVLASSSQPLPESVEDVASGPKVAFPPGPLEESLGHGRRGSSGSATSATSGPSSRSSQDDTTPPTSASGSEEELDDECEVDVDEIEAPGPHDTTGVAPERCDEETFGEMMVWEVDDLIHGFPIPASHDMAPSPNPTTPPTLVRKVVASLVLQGCRSLPTVATVAGIQALQSGAVLCGSLQTTLLNPLANVLAHLAASRASLHA</sequence>
<protein>
    <submittedName>
        <fullName evidence="2">Uncharacterized protein</fullName>
    </submittedName>
</protein>
<accession>A0A0D1ZJ24</accession>
<feature type="compositionally biased region" description="Polar residues" evidence="1">
    <location>
        <begin position="64"/>
        <end position="74"/>
    </location>
</feature>
<organism evidence="2 3">
    <name type="scientific">Exophiala spinifera</name>
    <dbReference type="NCBI Taxonomy" id="91928"/>
    <lineage>
        <taxon>Eukaryota</taxon>
        <taxon>Fungi</taxon>
        <taxon>Dikarya</taxon>
        <taxon>Ascomycota</taxon>
        <taxon>Pezizomycotina</taxon>
        <taxon>Eurotiomycetes</taxon>
        <taxon>Chaetothyriomycetidae</taxon>
        <taxon>Chaetothyriales</taxon>
        <taxon>Herpotrichiellaceae</taxon>
        <taxon>Exophiala</taxon>
    </lineage>
</organism>
<feature type="region of interest" description="Disordered" evidence="1">
    <location>
        <begin position="1"/>
        <end position="84"/>
    </location>
</feature>
<evidence type="ECO:0000313" key="3">
    <source>
        <dbReference type="Proteomes" id="UP000053328"/>
    </source>
</evidence>
<dbReference type="VEuPathDB" id="FungiDB:PV08_08044"/>
<dbReference type="RefSeq" id="XP_016233073.1">
    <property type="nucleotide sequence ID" value="XM_016382370.1"/>
</dbReference>
<feature type="compositionally biased region" description="Polar residues" evidence="1">
    <location>
        <begin position="1"/>
        <end position="15"/>
    </location>
</feature>
<dbReference type="Proteomes" id="UP000053328">
    <property type="component" value="Unassembled WGS sequence"/>
</dbReference>
<gene>
    <name evidence="2" type="ORF">PV08_08044</name>
</gene>
<evidence type="ECO:0000313" key="2">
    <source>
        <dbReference type="EMBL" id="KIW12857.1"/>
    </source>
</evidence>
<feature type="compositionally biased region" description="Low complexity" evidence="1">
    <location>
        <begin position="46"/>
        <end position="61"/>
    </location>
</feature>
<keyword evidence="3" id="KW-1185">Reference proteome</keyword>
<dbReference type="AlphaFoldDB" id="A0A0D1ZJ24"/>
<evidence type="ECO:0000256" key="1">
    <source>
        <dbReference type="SAM" id="MobiDB-lite"/>
    </source>
</evidence>
<proteinExistence type="predicted"/>
<feature type="compositionally biased region" description="Acidic residues" evidence="1">
    <location>
        <begin position="75"/>
        <end position="84"/>
    </location>
</feature>